<evidence type="ECO:0000313" key="2">
    <source>
        <dbReference type="Proteomes" id="UP000030351"/>
    </source>
</evidence>
<keyword evidence="2" id="KW-1185">Reference proteome</keyword>
<evidence type="ECO:0000313" key="1">
    <source>
        <dbReference type="EMBL" id="KGT90060.1"/>
    </source>
</evidence>
<organism evidence="1 2">
    <name type="scientific">Erwinia typographi</name>
    <dbReference type="NCBI Taxonomy" id="371042"/>
    <lineage>
        <taxon>Bacteria</taxon>
        <taxon>Pseudomonadati</taxon>
        <taxon>Pseudomonadota</taxon>
        <taxon>Gammaproteobacteria</taxon>
        <taxon>Enterobacterales</taxon>
        <taxon>Erwiniaceae</taxon>
        <taxon>Erwinia</taxon>
    </lineage>
</organism>
<reference evidence="1 2" key="1">
    <citation type="submission" date="2014-10" db="EMBL/GenBank/DDBJ databases">
        <title>Genome sequence of Erwinia typographi M043b.</title>
        <authorList>
            <person name="Chan K.-G."/>
            <person name="Tan W.-S."/>
        </authorList>
    </citation>
    <scope>NUCLEOTIDE SEQUENCE [LARGE SCALE GENOMIC DNA]</scope>
    <source>
        <strain evidence="1 2">M043b</strain>
    </source>
</reference>
<proteinExistence type="predicted"/>
<protein>
    <submittedName>
        <fullName evidence="1">Uncharacterized protein</fullName>
    </submittedName>
</protein>
<dbReference type="STRING" id="371042.NG99_18800"/>
<name>A0A0A3YTZ2_9GAMM</name>
<accession>A0A0A3YTZ2</accession>
<sequence>MRPSAWQSCLLILKYFVNGRTGNAELPGDIRCASSFAVECQHTVSVDGASAAKADAFQLCFLSAFIRTLQYPSPLSLGYS</sequence>
<dbReference type="Proteomes" id="UP000030351">
    <property type="component" value="Unassembled WGS sequence"/>
</dbReference>
<comment type="caution">
    <text evidence="1">The sequence shown here is derived from an EMBL/GenBank/DDBJ whole genome shotgun (WGS) entry which is preliminary data.</text>
</comment>
<dbReference type="AlphaFoldDB" id="A0A0A3YTZ2"/>
<dbReference type="EMBL" id="JRUQ01000052">
    <property type="protein sequence ID" value="KGT90060.1"/>
    <property type="molecule type" value="Genomic_DNA"/>
</dbReference>
<gene>
    <name evidence="1" type="ORF">NG99_18800</name>
</gene>